<dbReference type="Gene3D" id="1.10.10.60">
    <property type="entry name" value="Homeodomain-like"/>
    <property type="match status" value="1"/>
</dbReference>
<dbReference type="InterPro" id="IPR018060">
    <property type="entry name" value="HTH_AraC"/>
</dbReference>
<evidence type="ECO:0000256" key="3">
    <source>
        <dbReference type="ARBA" id="ARBA00023163"/>
    </source>
</evidence>
<evidence type="ECO:0000256" key="1">
    <source>
        <dbReference type="ARBA" id="ARBA00023015"/>
    </source>
</evidence>
<evidence type="ECO:0000313" key="5">
    <source>
        <dbReference type="EMBL" id="ARU06650.1"/>
    </source>
</evidence>
<dbReference type="PANTHER" id="PTHR47894:SF1">
    <property type="entry name" value="HTH-TYPE TRANSCRIPTIONAL REGULATOR VQSM"/>
    <property type="match status" value="1"/>
</dbReference>
<keyword evidence="6" id="KW-1185">Reference proteome</keyword>
<keyword evidence="2" id="KW-0238">DNA-binding</keyword>
<organism evidence="5 6">
    <name type="scientific">Comamonas serinivorans</name>
    <dbReference type="NCBI Taxonomy" id="1082851"/>
    <lineage>
        <taxon>Bacteria</taxon>
        <taxon>Pseudomonadati</taxon>
        <taxon>Pseudomonadota</taxon>
        <taxon>Betaproteobacteria</taxon>
        <taxon>Burkholderiales</taxon>
        <taxon>Comamonadaceae</taxon>
        <taxon>Comamonas</taxon>
    </lineage>
</organism>
<dbReference type="InterPro" id="IPR032687">
    <property type="entry name" value="AraC-type_N"/>
</dbReference>
<dbReference type="PROSITE" id="PS01124">
    <property type="entry name" value="HTH_ARAC_FAMILY_2"/>
    <property type="match status" value="1"/>
</dbReference>
<evidence type="ECO:0000313" key="6">
    <source>
        <dbReference type="Proteomes" id="UP000196138"/>
    </source>
</evidence>
<dbReference type="RefSeq" id="WP_087284163.1">
    <property type="nucleotide sequence ID" value="NZ_CP021455.1"/>
</dbReference>
<dbReference type="GO" id="GO:0003700">
    <property type="term" value="F:DNA-binding transcription factor activity"/>
    <property type="evidence" value="ECO:0007669"/>
    <property type="project" value="InterPro"/>
</dbReference>
<accession>A0A1Y0ETB8</accession>
<keyword evidence="1" id="KW-0805">Transcription regulation</keyword>
<evidence type="ECO:0000256" key="2">
    <source>
        <dbReference type="ARBA" id="ARBA00023125"/>
    </source>
</evidence>
<dbReference type="AlphaFoldDB" id="A0A1Y0ETB8"/>
<feature type="domain" description="HTH araC/xylS-type" evidence="4">
    <location>
        <begin position="226"/>
        <end position="326"/>
    </location>
</feature>
<dbReference type="SMART" id="SM00342">
    <property type="entry name" value="HTH_ARAC"/>
    <property type="match status" value="1"/>
</dbReference>
<gene>
    <name evidence="5" type="ORF">CCO03_04420</name>
</gene>
<dbReference type="Pfam" id="PF12625">
    <property type="entry name" value="Arabinose_bd"/>
    <property type="match status" value="1"/>
</dbReference>
<name>A0A1Y0ETB8_9BURK</name>
<dbReference type="EMBL" id="CP021455">
    <property type="protein sequence ID" value="ARU06650.1"/>
    <property type="molecule type" value="Genomic_DNA"/>
</dbReference>
<dbReference type="KEGG" id="cser:CCO03_04420"/>
<dbReference type="Proteomes" id="UP000196138">
    <property type="component" value="Chromosome"/>
</dbReference>
<dbReference type="Pfam" id="PF12833">
    <property type="entry name" value="HTH_18"/>
    <property type="match status" value="1"/>
</dbReference>
<dbReference type="GO" id="GO:0005829">
    <property type="term" value="C:cytosol"/>
    <property type="evidence" value="ECO:0007669"/>
    <property type="project" value="TreeGrafter"/>
</dbReference>
<protein>
    <submittedName>
        <fullName evidence="5">AraC family transcriptional regulator</fullName>
    </submittedName>
</protein>
<keyword evidence="3" id="KW-0804">Transcription</keyword>
<reference evidence="5 6" key="1">
    <citation type="submission" date="2017-05" db="EMBL/GenBank/DDBJ databases">
        <authorList>
            <person name="Song R."/>
            <person name="Chenine A.L."/>
            <person name="Ruprecht R.M."/>
        </authorList>
    </citation>
    <scope>NUCLEOTIDE SEQUENCE [LARGE SCALE GENOMIC DNA]</scope>
    <source>
        <strain evidence="5 6">DSM 26136</strain>
    </source>
</reference>
<sequence>MHLVRGMLEGARAQGRAPEPLLRAAGIAPELLAVDSARVTSAQYIALFRALMMALNDEALGLLSRPIKRGGLELLTRSALGSRDLEAALRRVCLGFTVLQDDVHTELVREGALAGLVITAHPGTRPARFLHEFLLRVMWRLAAWLAGGSLKVQRFEFAFEQPAHVNDYGLVFPASLRFGQAHTAFWFDAKRLPRAFSRDEAAVRSFIASWPASVIAPKREREGMDARVRAQLQHHLQADERWPGLADIAQSLHVSAATLQRQLAASGTSWQALKDELRRDMAIARLATGLTHFATLADELGFSSAAAFQRAFKTWTGSPPGAYRARLLSEQG</sequence>
<dbReference type="InterPro" id="IPR009057">
    <property type="entry name" value="Homeodomain-like_sf"/>
</dbReference>
<evidence type="ECO:0000259" key="4">
    <source>
        <dbReference type="PROSITE" id="PS01124"/>
    </source>
</evidence>
<dbReference type="SUPFAM" id="SSF46689">
    <property type="entry name" value="Homeodomain-like"/>
    <property type="match status" value="1"/>
</dbReference>
<proteinExistence type="predicted"/>
<dbReference type="GO" id="GO:0000976">
    <property type="term" value="F:transcription cis-regulatory region binding"/>
    <property type="evidence" value="ECO:0007669"/>
    <property type="project" value="TreeGrafter"/>
</dbReference>
<dbReference type="PANTHER" id="PTHR47894">
    <property type="entry name" value="HTH-TYPE TRANSCRIPTIONAL REGULATOR GADX"/>
    <property type="match status" value="1"/>
</dbReference>
<dbReference type="OrthoDB" id="6506763at2"/>